<evidence type="ECO:0000313" key="2">
    <source>
        <dbReference type="EMBL" id="KAK7046130.1"/>
    </source>
</evidence>
<dbReference type="Proteomes" id="UP001383192">
    <property type="component" value="Unassembled WGS sequence"/>
</dbReference>
<keyword evidence="3" id="KW-1185">Reference proteome</keyword>
<accession>A0AAW0D150</accession>
<dbReference type="CDD" id="cd03457">
    <property type="entry name" value="intradiol_dioxygenase_like"/>
    <property type="match status" value="1"/>
</dbReference>
<sequence>MTVPQQYLRASSRGERTCYVDNERWLTTSIKVTEGPYYINNEYVRKNLIEDQPGVPLTLDIGVLDVNTCEPLSDVFVEIWACNATGVYGGYPATLGGGPGGPPPTTASLEARQGPGGPPGGTTPLVRNETFLRGGLPTDANGIVELVTLYPGYYQGRTIHIHTMFHVGYETAENGTLISHSGNLVHIGQLFFDDAFSDQVLALEPYTTNTNDRTLNEDDGILQEQNSDGNNAFLDLELLGESLQDGVLGYITVGVDSSASYTIQNTNYLNSTGSEDFTV</sequence>
<proteinExistence type="predicted"/>
<reference evidence="2 3" key="1">
    <citation type="submission" date="2024-01" db="EMBL/GenBank/DDBJ databases">
        <title>A draft genome for a cacao thread blight-causing isolate of Paramarasmius palmivorus.</title>
        <authorList>
            <person name="Baruah I.K."/>
            <person name="Bukari Y."/>
            <person name="Amoako-Attah I."/>
            <person name="Meinhardt L.W."/>
            <person name="Bailey B.A."/>
            <person name="Cohen S.P."/>
        </authorList>
    </citation>
    <scope>NUCLEOTIDE SEQUENCE [LARGE SCALE GENOMIC DNA]</scope>
    <source>
        <strain evidence="2 3">GH-12</strain>
    </source>
</reference>
<dbReference type="GO" id="GO:0005506">
    <property type="term" value="F:iron ion binding"/>
    <property type="evidence" value="ECO:0007669"/>
    <property type="project" value="InterPro"/>
</dbReference>
<gene>
    <name evidence="2" type="ORF">VNI00_007133</name>
</gene>
<name>A0AAW0D150_9AGAR</name>
<dbReference type="PANTHER" id="PTHR34315:SF1">
    <property type="entry name" value="INTRADIOL RING-CLEAVAGE DIOXYGENASES DOMAIN-CONTAINING PROTEIN-RELATED"/>
    <property type="match status" value="1"/>
</dbReference>
<dbReference type="GO" id="GO:0016702">
    <property type="term" value="F:oxidoreductase activity, acting on single donors with incorporation of molecular oxygen, incorporation of two atoms of oxygen"/>
    <property type="evidence" value="ECO:0007669"/>
    <property type="project" value="InterPro"/>
</dbReference>
<evidence type="ECO:0008006" key="4">
    <source>
        <dbReference type="Google" id="ProtNLM"/>
    </source>
</evidence>
<dbReference type="EMBL" id="JAYKXP010000022">
    <property type="protein sequence ID" value="KAK7046130.1"/>
    <property type="molecule type" value="Genomic_DNA"/>
</dbReference>
<evidence type="ECO:0000313" key="3">
    <source>
        <dbReference type="Proteomes" id="UP001383192"/>
    </source>
</evidence>
<dbReference type="PANTHER" id="PTHR34315">
    <property type="match status" value="1"/>
</dbReference>
<comment type="caution">
    <text evidence="2">The sequence shown here is derived from an EMBL/GenBank/DDBJ whole genome shotgun (WGS) entry which is preliminary data.</text>
</comment>
<feature type="region of interest" description="Disordered" evidence="1">
    <location>
        <begin position="97"/>
        <end position="121"/>
    </location>
</feature>
<protein>
    <recommendedName>
        <fullName evidence="4">Intradiol ring-cleavage dioxygenases domain-containing protein</fullName>
    </recommendedName>
</protein>
<dbReference type="Gene3D" id="2.60.130.10">
    <property type="entry name" value="Aromatic compound dioxygenase"/>
    <property type="match status" value="1"/>
</dbReference>
<organism evidence="2 3">
    <name type="scientific">Paramarasmius palmivorus</name>
    <dbReference type="NCBI Taxonomy" id="297713"/>
    <lineage>
        <taxon>Eukaryota</taxon>
        <taxon>Fungi</taxon>
        <taxon>Dikarya</taxon>
        <taxon>Basidiomycota</taxon>
        <taxon>Agaricomycotina</taxon>
        <taxon>Agaricomycetes</taxon>
        <taxon>Agaricomycetidae</taxon>
        <taxon>Agaricales</taxon>
        <taxon>Marasmiineae</taxon>
        <taxon>Marasmiaceae</taxon>
        <taxon>Paramarasmius</taxon>
    </lineage>
</organism>
<dbReference type="InterPro" id="IPR015889">
    <property type="entry name" value="Intradiol_dOase_core"/>
</dbReference>
<dbReference type="AlphaFoldDB" id="A0AAW0D150"/>
<dbReference type="SUPFAM" id="SSF49482">
    <property type="entry name" value="Aromatic compound dioxygenase"/>
    <property type="match status" value="1"/>
</dbReference>
<evidence type="ECO:0000256" key="1">
    <source>
        <dbReference type="SAM" id="MobiDB-lite"/>
    </source>
</evidence>